<dbReference type="Pfam" id="PF22397">
    <property type="entry name" value="NADAR-DarT1"/>
    <property type="match status" value="1"/>
</dbReference>
<proteinExistence type="predicted"/>
<dbReference type="Proteomes" id="UP001228171">
    <property type="component" value="Unassembled WGS sequence"/>
</dbReference>
<gene>
    <name evidence="1" type="ORF">Q8P09_07430</name>
</gene>
<dbReference type="RefSeq" id="WP_305935766.1">
    <property type="nucleotide sequence ID" value="NZ_JAVAJI010000010.1"/>
</dbReference>
<accession>A0ABT9HHU5</accession>
<evidence type="ECO:0000313" key="1">
    <source>
        <dbReference type="EMBL" id="MDP4544905.1"/>
    </source>
</evidence>
<dbReference type="EMBL" id="JAVAJI010000010">
    <property type="protein sequence ID" value="MDP4544905.1"/>
    <property type="molecule type" value="Genomic_DNA"/>
</dbReference>
<protein>
    <submittedName>
        <fullName evidence="1">Uncharacterized protein</fullName>
    </submittedName>
</protein>
<sequence length="230" mass="26749">MANRPVFMPGDSKNELVIIDNLDFEWFRGFSVAQKKKSVEALHQAFIEKYPSKKVLEISSKSESELGIMLSAFNLQIELLNGHKASVESLYQSSKVFEQGGPYDDIRYKSPLEAKRDERLKFSGDVIAFEHRNDRWDIEPKTAFYNWLYLNVLNLNGDLKNRILEYDAFTDIEFNPKKSFSCQANAIALYVSFRRNNILKEEDSIPKRDKFLELVSRVKNNKGETQDLFE</sequence>
<organism evidence="1 2">
    <name type="scientific">Psychrobacter faecalis</name>
    <dbReference type="NCBI Taxonomy" id="180588"/>
    <lineage>
        <taxon>Bacteria</taxon>
        <taxon>Pseudomonadati</taxon>
        <taxon>Pseudomonadota</taxon>
        <taxon>Gammaproteobacteria</taxon>
        <taxon>Moraxellales</taxon>
        <taxon>Moraxellaceae</taxon>
        <taxon>Psychrobacter</taxon>
    </lineage>
</organism>
<name>A0ABT9HHU5_9GAMM</name>
<keyword evidence="2" id="KW-1185">Reference proteome</keyword>
<reference evidence="1 2" key="1">
    <citation type="submission" date="2023-08" db="EMBL/GenBank/DDBJ databases">
        <authorList>
            <person name="Kumar R."/>
        </authorList>
    </citation>
    <scope>NUCLEOTIDE SEQUENCE [LARGE SCALE GENOMIC DNA]</scope>
    <source>
        <strain evidence="1 2">LUR13</strain>
    </source>
</reference>
<comment type="caution">
    <text evidence="1">The sequence shown here is derived from an EMBL/GenBank/DDBJ whole genome shotgun (WGS) entry which is preliminary data.</text>
</comment>
<evidence type="ECO:0000313" key="2">
    <source>
        <dbReference type="Proteomes" id="UP001228171"/>
    </source>
</evidence>
<dbReference type="InterPro" id="IPR053913">
    <property type="entry name" value="NADAR-DarT1"/>
</dbReference>